<evidence type="ECO:0000313" key="2">
    <source>
        <dbReference type="EMBL" id="ELP86582.1"/>
    </source>
</evidence>
<reference evidence="2 3" key="1">
    <citation type="submission" date="2012-10" db="EMBL/GenBank/DDBJ databases">
        <authorList>
            <person name="Zafar N."/>
            <person name="Inman J."/>
            <person name="Hall N."/>
            <person name="Lorenzi H."/>
            <person name="Caler E."/>
        </authorList>
    </citation>
    <scope>NUCLEOTIDE SEQUENCE [LARGE SCALE GENOMIC DNA]</scope>
    <source>
        <strain evidence="2 3">IP1</strain>
    </source>
</reference>
<dbReference type="InterPro" id="IPR006571">
    <property type="entry name" value="TLDc_dom"/>
</dbReference>
<evidence type="ECO:0000259" key="1">
    <source>
        <dbReference type="Pfam" id="PF07534"/>
    </source>
</evidence>
<gene>
    <name evidence="2" type="ORF">EIN_162160</name>
</gene>
<dbReference type="Proteomes" id="UP000014680">
    <property type="component" value="Unassembled WGS sequence"/>
</dbReference>
<evidence type="ECO:0000313" key="3">
    <source>
        <dbReference type="Proteomes" id="UP000014680"/>
    </source>
</evidence>
<feature type="domain" description="TLDc" evidence="1">
    <location>
        <begin position="24"/>
        <end position="94"/>
    </location>
</feature>
<dbReference type="AlphaFoldDB" id="A0A0A1U1T9"/>
<sequence>MGDDQLLYVIKCSKYYAEWTDRHCGYQTLYDSDTDGLSNLTLNHKVMNKPHCLFICFAHDHIFGTYSNRKITTIDPLSDDYEKSKDSKNFAFSLLAPHLESPRKYPLLPGKRGSLSLHDMNTPCWFDFGYGASRVYVHKPTSKSFVKQLARSYEGLTDEDYVGCSFPSGFTCTRIVVLQIN</sequence>
<name>A0A0A1U1T9_ENTIV</name>
<protein>
    <recommendedName>
        <fullName evidence="1">TLDc domain-containing protein</fullName>
    </recommendedName>
</protein>
<dbReference type="OrthoDB" id="24606at2759"/>
<dbReference type="OMA" id="FTCTRIV"/>
<accession>A0A0A1U1T9</accession>
<keyword evidence="3" id="KW-1185">Reference proteome</keyword>
<dbReference type="RefSeq" id="XP_004185928.1">
    <property type="nucleotide sequence ID" value="XM_004185880.1"/>
</dbReference>
<organism evidence="2 3">
    <name type="scientific">Entamoeba invadens IP1</name>
    <dbReference type="NCBI Taxonomy" id="370355"/>
    <lineage>
        <taxon>Eukaryota</taxon>
        <taxon>Amoebozoa</taxon>
        <taxon>Evosea</taxon>
        <taxon>Archamoebae</taxon>
        <taxon>Mastigamoebida</taxon>
        <taxon>Entamoebidae</taxon>
        <taxon>Entamoeba</taxon>
    </lineage>
</organism>
<dbReference type="EMBL" id="KB206960">
    <property type="protein sequence ID" value="ELP86582.1"/>
    <property type="molecule type" value="Genomic_DNA"/>
</dbReference>
<proteinExistence type="predicted"/>
<dbReference type="KEGG" id="eiv:EIN_162160"/>
<dbReference type="VEuPathDB" id="AmoebaDB:EIN_162160"/>
<dbReference type="Pfam" id="PF07534">
    <property type="entry name" value="TLD"/>
    <property type="match status" value="1"/>
</dbReference>
<dbReference type="GeneID" id="14885542"/>